<evidence type="ECO:0000256" key="1">
    <source>
        <dbReference type="SAM" id="Phobius"/>
    </source>
</evidence>
<evidence type="ECO:0000313" key="3">
    <source>
        <dbReference type="Proteomes" id="UP000316167"/>
    </source>
</evidence>
<gene>
    <name evidence="2" type="ORF">IQ13_1516</name>
</gene>
<dbReference type="EMBL" id="VLLE01000003">
    <property type="protein sequence ID" value="TWI83404.1"/>
    <property type="molecule type" value="Genomic_DNA"/>
</dbReference>
<keyword evidence="3" id="KW-1185">Reference proteome</keyword>
<sequence>MSIVGIKNGFLFGWVSFMFFSIGSSFFLIKLFYPPFKWVNDPTPKSEEFFEKAKSDFEEEYSDYGPFSFADEGFFIQSKDENRFIKWSQIQRLSGFKRDYLTTDCICLLVEYDPDLHFEITEEHAGWYQFLNRLHEAFPSIQKNWDIEITTPAFETNWTILYERDKIFQPK</sequence>
<reference evidence="2 3" key="1">
    <citation type="journal article" date="2015" name="Stand. Genomic Sci.">
        <title>Genomic Encyclopedia of Bacterial and Archaeal Type Strains, Phase III: the genomes of soil and plant-associated and newly described type strains.</title>
        <authorList>
            <person name="Whitman W.B."/>
            <person name="Woyke T."/>
            <person name="Klenk H.P."/>
            <person name="Zhou Y."/>
            <person name="Lilburn T.G."/>
            <person name="Beck B.J."/>
            <person name="De Vos P."/>
            <person name="Vandamme P."/>
            <person name="Eisen J.A."/>
            <person name="Garrity G."/>
            <person name="Hugenholtz P."/>
            <person name="Kyrpides N.C."/>
        </authorList>
    </citation>
    <scope>NUCLEOTIDE SEQUENCE [LARGE SCALE GENOMIC DNA]</scope>
    <source>
        <strain evidence="2 3">CGMCC 1.7271</strain>
    </source>
</reference>
<accession>A0A562SQW0</accession>
<protein>
    <submittedName>
        <fullName evidence="2">Uncharacterized protein</fullName>
    </submittedName>
</protein>
<organism evidence="2 3">
    <name type="scientific">Lacibacter cauensis</name>
    <dbReference type="NCBI Taxonomy" id="510947"/>
    <lineage>
        <taxon>Bacteria</taxon>
        <taxon>Pseudomonadati</taxon>
        <taxon>Bacteroidota</taxon>
        <taxon>Chitinophagia</taxon>
        <taxon>Chitinophagales</taxon>
        <taxon>Chitinophagaceae</taxon>
        <taxon>Lacibacter</taxon>
    </lineage>
</organism>
<keyword evidence="1" id="KW-1133">Transmembrane helix</keyword>
<keyword evidence="1" id="KW-0812">Transmembrane</keyword>
<keyword evidence="1" id="KW-0472">Membrane</keyword>
<proteinExistence type="predicted"/>
<name>A0A562SQW0_9BACT</name>
<dbReference type="Proteomes" id="UP000316167">
    <property type="component" value="Unassembled WGS sequence"/>
</dbReference>
<comment type="caution">
    <text evidence="2">The sequence shown here is derived from an EMBL/GenBank/DDBJ whole genome shotgun (WGS) entry which is preliminary data.</text>
</comment>
<evidence type="ECO:0000313" key="2">
    <source>
        <dbReference type="EMBL" id="TWI83404.1"/>
    </source>
</evidence>
<dbReference type="AlphaFoldDB" id="A0A562SQW0"/>
<feature type="transmembrane region" description="Helical" evidence="1">
    <location>
        <begin position="12"/>
        <end position="33"/>
    </location>
</feature>